<organism evidence="1 2">
    <name type="scientific">Candidatus Falkowbacteria bacterium RIFOXYC2_FULL_48_21</name>
    <dbReference type="NCBI Taxonomy" id="1798005"/>
    <lineage>
        <taxon>Bacteria</taxon>
        <taxon>Candidatus Falkowiibacteriota</taxon>
    </lineage>
</organism>
<sequence>MQKEHFQDNFQSESSSRYERECFADFNKFVAHFDALEEVRGKKNLQDVPDLREALMGVNEWYVNAIRFILTAGNDEAAQEKFWRGVQAQLQRREPKMKRVEDFEKIKENVLRTAALMRIFNAEGAEAVLMIGDLEKGANVESCDVKKVVKDALKNAPDRGVAWSVVEVEALDAELPAVRVQKDGKVYLVGATNIELEQDKRFVAGDPIERCFYVLLNKKDFETSNGLPNARTAATIRIQIEEWLNRQ</sequence>
<gene>
    <name evidence="1" type="ORF">A2482_01620</name>
</gene>
<proteinExistence type="predicted"/>
<dbReference type="AlphaFoldDB" id="A0A1F5TGF1"/>
<evidence type="ECO:0000313" key="2">
    <source>
        <dbReference type="Proteomes" id="UP000178656"/>
    </source>
</evidence>
<evidence type="ECO:0000313" key="1">
    <source>
        <dbReference type="EMBL" id="OGF37989.1"/>
    </source>
</evidence>
<dbReference type="EMBL" id="MFGM01000011">
    <property type="protein sequence ID" value="OGF37989.1"/>
    <property type="molecule type" value="Genomic_DNA"/>
</dbReference>
<name>A0A1F5TGF1_9BACT</name>
<comment type="caution">
    <text evidence="1">The sequence shown here is derived from an EMBL/GenBank/DDBJ whole genome shotgun (WGS) entry which is preliminary data.</text>
</comment>
<reference evidence="1 2" key="1">
    <citation type="journal article" date="2016" name="Nat. Commun.">
        <title>Thousands of microbial genomes shed light on interconnected biogeochemical processes in an aquifer system.</title>
        <authorList>
            <person name="Anantharaman K."/>
            <person name="Brown C.T."/>
            <person name="Hug L.A."/>
            <person name="Sharon I."/>
            <person name="Castelle C.J."/>
            <person name="Probst A.J."/>
            <person name="Thomas B.C."/>
            <person name="Singh A."/>
            <person name="Wilkins M.J."/>
            <person name="Karaoz U."/>
            <person name="Brodie E.L."/>
            <person name="Williams K.H."/>
            <person name="Hubbard S.S."/>
            <person name="Banfield J.F."/>
        </authorList>
    </citation>
    <scope>NUCLEOTIDE SEQUENCE [LARGE SCALE GENOMIC DNA]</scope>
</reference>
<accession>A0A1F5TGF1</accession>
<dbReference type="Proteomes" id="UP000178656">
    <property type="component" value="Unassembled WGS sequence"/>
</dbReference>
<protein>
    <submittedName>
        <fullName evidence="1">Uncharacterized protein</fullName>
    </submittedName>
</protein>